<organism evidence="2 3">
    <name type="scientific">Mycetomoellerius zeteki</name>
    <dbReference type="NCBI Taxonomy" id="64791"/>
    <lineage>
        <taxon>Eukaryota</taxon>
        <taxon>Metazoa</taxon>
        <taxon>Ecdysozoa</taxon>
        <taxon>Arthropoda</taxon>
        <taxon>Hexapoda</taxon>
        <taxon>Insecta</taxon>
        <taxon>Pterygota</taxon>
        <taxon>Neoptera</taxon>
        <taxon>Endopterygota</taxon>
        <taxon>Hymenoptera</taxon>
        <taxon>Apocrita</taxon>
        <taxon>Aculeata</taxon>
        <taxon>Formicoidea</taxon>
        <taxon>Formicidae</taxon>
        <taxon>Myrmicinae</taxon>
        <taxon>Mycetomoellerius</taxon>
    </lineage>
</organism>
<feature type="region of interest" description="Disordered" evidence="1">
    <location>
        <begin position="14"/>
        <end position="48"/>
    </location>
</feature>
<dbReference type="EMBL" id="KQ982365">
    <property type="protein sequence ID" value="KYQ57136.1"/>
    <property type="molecule type" value="Genomic_DNA"/>
</dbReference>
<evidence type="ECO:0000313" key="2">
    <source>
        <dbReference type="EMBL" id="KYQ57136.1"/>
    </source>
</evidence>
<gene>
    <name evidence="2" type="ORF">ALC60_03942</name>
</gene>
<proteinExistence type="predicted"/>
<feature type="compositionally biased region" description="Polar residues" evidence="1">
    <location>
        <begin position="39"/>
        <end position="48"/>
    </location>
</feature>
<dbReference type="AlphaFoldDB" id="A0A151X9R9"/>
<evidence type="ECO:0000256" key="1">
    <source>
        <dbReference type="SAM" id="MobiDB-lite"/>
    </source>
</evidence>
<keyword evidence="3" id="KW-1185">Reference proteome</keyword>
<reference evidence="2 3" key="1">
    <citation type="submission" date="2015-09" db="EMBL/GenBank/DDBJ databases">
        <title>Trachymyrmex zeteki WGS genome.</title>
        <authorList>
            <person name="Nygaard S."/>
            <person name="Hu H."/>
            <person name="Boomsma J."/>
            <person name="Zhang G."/>
        </authorList>
    </citation>
    <scope>NUCLEOTIDE SEQUENCE [LARGE SCALE GENOMIC DNA]</scope>
    <source>
        <strain evidence="2">Tzet28-1</strain>
        <tissue evidence="2">Whole body</tissue>
    </source>
</reference>
<sequence length="48" mass="5377">KMVARTNIVEADECTRSSENGEAQRAAFSRRRDGRAHVSNGSSRRARE</sequence>
<evidence type="ECO:0000313" key="3">
    <source>
        <dbReference type="Proteomes" id="UP000075809"/>
    </source>
</evidence>
<name>A0A151X9R9_9HYME</name>
<dbReference type="Proteomes" id="UP000075809">
    <property type="component" value="Unassembled WGS sequence"/>
</dbReference>
<feature type="non-terminal residue" evidence="2">
    <location>
        <position position="1"/>
    </location>
</feature>
<accession>A0A151X9R9</accession>
<protein>
    <submittedName>
        <fullName evidence="2">Uncharacterized protein</fullName>
    </submittedName>
</protein>